<dbReference type="AlphaFoldDB" id="A0A8C1M916"/>
<evidence type="ECO:0000256" key="1">
    <source>
        <dbReference type="PIRSR" id="PIRSR617939-2"/>
    </source>
</evidence>
<dbReference type="GO" id="GO:0003839">
    <property type="term" value="F:gamma-glutamylcyclotransferase activity"/>
    <property type="evidence" value="ECO:0007669"/>
    <property type="project" value="InterPro"/>
</dbReference>
<dbReference type="Ensembl" id="ENSCCRT00010080957.1">
    <property type="protein sequence ID" value="ENSCCRP00010073171.1"/>
    <property type="gene ID" value="ENSCCRG00010031795.1"/>
</dbReference>
<evidence type="ECO:0000313" key="2">
    <source>
        <dbReference type="Ensembl" id="ENSCCRP00010073171.1"/>
    </source>
</evidence>
<evidence type="ECO:0000313" key="3">
    <source>
        <dbReference type="Proteomes" id="UP000694427"/>
    </source>
</evidence>
<accession>A0A8C1M916</accession>
<dbReference type="Pfam" id="PF13772">
    <property type="entry name" value="AIG2_2"/>
    <property type="match status" value="1"/>
</dbReference>
<proteinExistence type="predicted"/>
<reference evidence="2" key="1">
    <citation type="submission" date="2025-08" db="UniProtKB">
        <authorList>
            <consortium name="Ensembl"/>
        </authorList>
    </citation>
    <scope>IDENTIFICATION</scope>
</reference>
<keyword evidence="3" id="KW-1185">Reference proteome</keyword>
<protein>
    <recommendedName>
        <fullName evidence="4">Gamma-glutamylcyclotransferase</fullName>
    </recommendedName>
</protein>
<dbReference type="Gene3D" id="3.10.490.10">
    <property type="entry name" value="Gamma-glutamyl cyclotransferase-like"/>
    <property type="match status" value="1"/>
</dbReference>
<dbReference type="PANTHER" id="PTHR12935:SF13">
    <property type="entry name" value="GAMMA-GLUTAMYLCYCLOTRANSFERASE"/>
    <property type="match status" value="1"/>
</dbReference>
<dbReference type="Proteomes" id="UP000694427">
    <property type="component" value="Unplaced"/>
</dbReference>
<organism evidence="2 3">
    <name type="scientific">Cyprinus carpio</name>
    <name type="common">Common carp</name>
    <dbReference type="NCBI Taxonomy" id="7962"/>
    <lineage>
        <taxon>Eukaryota</taxon>
        <taxon>Metazoa</taxon>
        <taxon>Chordata</taxon>
        <taxon>Craniata</taxon>
        <taxon>Vertebrata</taxon>
        <taxon>Euteleostomi</taxon>
        <taxon>Actinopterygii</taxon>
        <taxon>Neopterygii</taxon>
        <taxon>Teleostei</taxon>
        <taxon>Ostariophysi</taxon>
        <taxon>Cypriniformes</taxon>
        <taxon>Cyprinidae</taxon>
        <taxon>Cyprininae</taxon>
        <taxon>Cyprinus</taxon>
    </lineage>
</organism>
<sequence length="135" mass="15758">MLFLLYTMAKLMRFFPLRYLRHSVSKMSSSGCFILQLKNPSAVFQDTKLIIAMQRTQYYLGKKEQVDEGVYSPLEVKVETKEGPLLCRTYKMNNFRPCLPSAQYKKVVCLEAQQNSLPQNYIQKLLALKTNNYNK</sequence>
<evidence type="ECO:0008006" key="4">
    <source>
        <dbReference type="Google" id="ProtNLM"/>
    </source>
</evidence>
<feature type="binding site" evidence="1">
    <location>
        <position position="104"/>
    </location>
    <ligand>
        <name>substrate</name>
    </ligand>
</feature>
<dbReference type="PANTHER" id="PTHR12935">
    <property type="entry name" value="GAMMA-GLUTAMYLCYCLOTRANSFERASE"/>
    <property type="match status" value="1"/>
</dbReference>
<name>A0A8C1M916_CYPCA</name>
<dbReference type="InterPro" id="IPR017939">
    <property type="entry name" value="G-Glutamylcylcotransferase"/>
</dbReference>
<reference evidence="2" key="2">
    <citation type="submission" date="2025-09" db="UniProtKB">
        <authorList>
            <consortium name="Ensembl"/>
        </authorList>
    </citation>
    <scope>IDENTIFICATION</scope>
</reference>